<dbReference type="Proteomes" id="UP000317176">
    <property type="component" value="Unassembled WGS sequence"/>
</dbReference>
<comment type="caution">
    <text evidence="2">The sequence shown here is derived from an EMBL/GenBank/DDBJ whole genome shotgun (WGS) entry which is preliminary data.</text>
</comment>
<dbReference type="EMBL" id="VLKL01000003">
    <property type="protein sequence ID" value="TWI08547.1"/>
    <property type="molecule type" value="Genomic_DNA"/>
</dbReference>
<dbReference type="InterPro" id="IPR056091">
    <property type="entry name" value="DUF7674"/>
</dbReference>
<reference evidence="2 3" key="1">
    <citation type="journal article" date="2015" name="Stand. Genomic Sci.">
        <title>Genomic Encyclopedia of Bacterial and Archaeal Type Strains, Phase III: the genomes of soil and plant-associated and newly described type strains.</title>
        <authorList>
            <person name="Whitman W.B."/>
            <person name="Woyke T."/>
            <person name="Klenk H.P."/>
            <person name="Zhou Y."/>
            <person name="Lilburn T.G."/>
            <person name="Beck B.J."/>
            <person name="De Vos P."/>
            <person name="Vandamme P."/>
            <person name="Eisen J.A."/>
            <person name="Garrity G."/>
            <person name="Hugenholtz P."/>
            <person name="Kyrpides N.C."/>
        </authorList>
    </citation>
    <scope>NUCLEOTIDE SEQUENCE [LARGE SCALE GENOMIC DNA]</scope>
    <source>
        <strain evidence="2 3">CGMCC 1.10947</strain>
    </source>
</reference>
<proteinExistence type="predicted"/>
<keyword evidence="3" id="KW-1185">Reference proteome</keyword>
<dbReference type="AlphaFoldDB" id="A0A562LLP9"/>
<evidence type="ECO:0000313" key="3">
    <source>
        <dbReference type="Proteomes" id="UP000317176"/>
    </source>
</evidence>
<gene>
    <name evidence="2" type="ORF">IQ17_01366</name>
</gene>
<accession>A0A562LLP9</accession>
<protein>
    <recommendedName>
        <fullName evidence="1">DUF7674 domain-containing protein</fullName>
    </recommendedName>
</protein>
<feature type="domain" description="DUF7674" evidence="1">
    <location>
        <begin position="11"/>
        <end position="106"/>
    </location>
</feature>
<evidence type="ECO:0000259" key="1">
    <source>
        <dbReference type="Pfam" id="PF24722"/>
    </source>
</evidence>
<evidence type="ECO:0000313" key="2">
    <source>
        <dbReference type="EMBL" id="TWI08547.1"/>
    </source>
</evidence>
<sequence>MGDLHRSVFLKELKDSFPDLRSEINGQHGLLHLEVHVFTDFVQRGIVARNAEEVASCFKLAEKYFRDGNDHLQNAIGVSFLEHLNLQNAQWAWELLGTILQREYLQLVDAGTAKPLPYRR</sequence>
<dbReference type="RefSeq" id="WP_430641278.1">
    <property type="nucleotide sequence ID" value="NZ_VLKL01000003.1"/>
</dbReference>
<dbReference type="Pfam" id="PF24722">
    <property type="entry name" value="DUF7674"/>
    <property type="match status" value="1"/>
</dbReference>
<name>A0A562LLP9_9BRAD</name>
<organism evidence="2 3">
    <name type="scientific">Bradyrhizobium daqingense</name>
    <dbReference type="NCBI Taxonomy" id="993502"/>
    <lineage>
        <taxon>Bacteria</taxon>
        <taxon>Pseudomonadati</taxon>
        <taxon>Pseudomonadota</taxon>
        <taxon>Alphaproteobacteria</taxon>
        <taxon>Hyphomicrobiales</taxon>
        <taxon>Nitrobacteraceae</taxon>
        <taxon>Bradyrhizobium</taxon>
    </lineage>
</organism>